<gene>
    <name evidence="4" type="ORF">B7463_g11624</name>
</gene>
<evidence type="ECO:0000313" key="4">
    <source>
        <dbReference type="EMBL" id="RFU24710.1"/>
    </source>
</evidence>
<accession>A0A3E2GUE2</accession>
<comment type="caution">
    <text evidence="4">The sequence shown here is derived from an EMBL/GenBank/DDBJ whole genome shotgun (WGS) entry which is preliminary data.</text>
</comment>
<feature type="compositionally biased region" description="Basic and acidic residues" evidence="2">
    <location>
        <begin position="409"/>
        <end position="435"/>
    </location>
</feature>
<feature type="region of interest" description="Disordered" evidence="2">
    <location>
        <begin position="404"/>
        <end position="446"/>
    </location>
</feature>
<name>A0A3E2GUE2_SCYLI</name>
<dbReference type="PANTHER" id="PTHR23325:SF1">
    <property type="entry name" value="SERUM RESPONSE FACTOR-BINDING PROTEIN 1"/>
    <property type="match status" value="1"/>
</dbReference>
<feature type="compositionally biased region" description="Acidic residues" evidence="2">
    <location>
        <begin position="202"/>
        <end position="232"/>
    </location>
</feature>
<feature type="compositionally biased region" description="Polar residues" evidence="2">
    <location>
        <begin position="186"/>
        <end position="195"/>
    </location>
</feature>
<evidence type="ECO:0000256" key="1">
    <source>
        <dbReference type="ARBA" id="ARBA00023054"/>
    </source>
</evidence>
<feature type="compositionally biased region" description="Basic and acidic residues" evidence="2">
    <location>
        <begin position="168"/>
        <end position="185"/>
    </location>
</feature>
<dbReference type="STRING" id="5539.A0A3E2GUE2"/>
<dbReference type="OMA" id="ALWEKKF"/>
<feature type="non-terminal residue" evidence="4">
    <location>
        <position position="504"/>
    </location>
</feature>
<dbReference type="Proteomes" id="UP000258309">
    <property type="component" value="Unassembled WGS sequence"/>
</dbReference>
<dbReference type="GO" id="GO:0030490">
    <property type="term" value="P:maturation of SSU-rRNA"/>
    <property type="evidence" value="ECO:0007669"/>
    <property type="project" value="TreeGrafter"/>
</dbReference>
<feature type="compositionally biased region" description="Low complexity" evidence="2">
    <location>
        <begin position="285"/>
        <end position="295"/>
    </location>
</feature>
<sequence>MPKRKRSSYDDASDGNGNRVLKMRKKDVEDRLSPAKKQLHRALKTAKGFERQKLGKRLKLATTAGETDQVQRINTEIKMLKGLDLQKVAESQLYKTLKKVKSFVGSGLLPEYVMSGDVKPEGDGITEEEIVALRNVTSGMFNIKNVKDIMKVTIGGMYIALGIPKPEEKSGKKQALKEGSKDRIQTTRSEASSSEVRNESGINEDEHEEMLDGSDELSWEGFDDEDEDDASGVEDGSGSDSDGDEGEYGSDLEEEEFSKWDALLVGSSDEESFDEETYKKSHPAHQPQRSLSLSPSPSPSPSPSLSSSSSQSMSHSHSSPPPSSTNPNPARASKSSKSQSTPKPIGGSTFLPTLMGGYWSGSESASDLEDDPATATLPIRKNRKGQQARRAIWEKKYGTKAKHVVNGLGKEKDDGWDAKRGAKDSSGDWKSREGARVGARGGRGRNFATVTGENAIAVTPRNRTTAISKKRDDVGTLHPSWLAAKKAKEMKKTATFQGKKVVFD</sequence>
<feature type="compositionally biased region" description="Acidic residues" evidence="2">
    <location>
        <begin position="241"/>
        <end position="256"/>
    </location>
</feature>
<reference evidence="4 5" key="1">
    <citation type="submission" date="2018-05" db="EMBL/GenBank/DDBJ databases">
        <title>Draft genome sequence of Scytalidium lignicola DSM 105466, a ubiquitous saprotrophic fungus.</title>
        <authorList>
            <person name="Buettner E."/>
            <person name="Gebauer A.M."/>
            <person name="Hofrichter M."/>
            <person name="Liers C."/>
            <person name="Kellner H."/>
        </authorList>
    </citation>
    <scope>NUCLEOTIDE SEQUENCE [LARGE SCALE GENOMIC DNA]</scope>
    <source>
        <strain evidence="4 5">DSM 105466</strain>
    </source>
</reference>
<evidence type="ECO:0000313" key="5">
    <source>
        <dbReference type="Proteomes" id="UP000258309"/>
    </source>
</evidence>
<dbReference type="OrthoDB" id="3364872at2759"/>
<dbReference type="InterPro" id="IPR015158">
    <property type="entry name" value="Bud22_dom"/>
</dbReference>
<dbReference type="AlphaFoldDB" id="A0A3E2GUE2"/>
<feature type="non-terminal residue" evidence="4">
    <location>
        <position position="1"/>
    </location>
</feature>
<feature type="region of interest" description="Disordered" evidence="2">
    <location>
        <begin position="168"/>
        <end position="388"/>
    </location>
</feature>
<evidence type="ECO:0000259" key="3">
    <source>
        <dbReference type="Pfam" id="PF09073"/>
    </source>
</evidence>
<dbReference type="GO" id="GO:0030686">
    <property type="term" value="C:90S preribosome"/>
    <property type="evidence" value="ECO:0007669"/>
    <property type="project" value="TreeGrafter"/>
</dbReference>
<dbReference type="Pfam" id="PF09073">
    <property type="entry name" value="BUD22"/>
    <property type="match status" value="1"/>
</dbReference>
<dbReference type="EMBL" id="NCSJ02000411">
    <property type="protein sequence ID" value="RFU24710.1"/>
    <property type="molecule type" value="Genomic_DNA"/>
</dbReference>
<feature type="compositionally biased region" description="Low complexity" evidence="2">
    <location>
        <begin position="303"/>
        <end position="318"/>
    </location>
</feature>
<keyword evidence="5" id="KW-1185">Reference proteome</keyword>
<protein>
    <recommendedName>
        <fullName evidence="3">Bud22 domain-containing protein</fullName>
    </recommendedName>
</protein>
<feature type="domain" description="Bud22" evidence="3">
    <location>
        <begin position="35"/>
        <end position="504"/>
    </location>
</feature>
<proteinExistence type="predicted"/>
<keyword evidence="1" id="KW-0175">Coiled coil</keyword>
<feature type="region of interest" description="Disordered" evidence="2">
    <location>
        <begin position="1"/>
        <end position="35"/>
    </location>
</feature>
<organism evidence="4 5">
    <name type="scientific">Scytalidium lignicola</name>
    <name type="common">Hyphomycete</name>
    <dbReference type="NCBI Taxonomy" id="5539"/>
    <lineage>
        <taxon>Eukaryota</taxon>
        <taxon>Fungi</taxon>
        <taxon>Dikarya</taxon>
        <taxon>Ascomycota</taxon>
        <taxon>Pezizomycotina</taxon>
        <taxon>Leotiomycetes</taxon>
        <taxon>Leotiomycetes incertae sedis</taxon>
        <taxon>Scytalidium</taxon>
    </lineage>
</organism>
<dbReference type="PANTHER" id="PTHR23325">
    <property type="entry name" value="SERUM RESPONSE FACTOR-BINDING"/>
    <property type="match status" value="1"/>
</dbReference>
<evidence type="ECO:0000256" key="2">
    <source>
        <dbReference type="SAM" id="MobiDB-lite"/>
    </source>
</evidence>
<dbReference type="GO" id="GO:0005634">
    <property type="term" value="C:nucleus"/>
    <property type="evidence" value="ECO:0007669"/>
    <property type="project" value="TreeGrafter"/>
</dbReference>
<dbReference type="InterPro" id="IPR037393">
    <property type="entry name" value="Bud22/SRFB1"/>
</dbReference>